<keyword evidence="7" id="KW-0479">Metal-binding</keyword>
<dbReference type="AlphaFoldDB" id="A0A813M6D8"/>
<evidence type="ECO:0000256" key="8">
    <source>
        <dbReference type="ARBA" id="ARBA00022771"/>
    </source>
</evidence>
<accession>A0A813M6D8</accession>
<keyword evidence="10" id="KW-0862">Zinc</keyword>
<evidence type="ECO:0000256" key="7">
    <source>
        <dbReference type="ARBA" id="ARBA00022723"/>
    </source>
</evidence>
<evidence type="ECO:0000256" key="3">
    <source>
        <dbReference type="ARBA" id="ARBA00017358"/>
    </source>
</evidence>
<dbReference type="SUPFAM" id="SSF57667">
    <property type="entry name" value="beta-beta-alpha zinc fingers"/>
    <property type="match status" value="1"/>
</dbReference>
<comment type="caution">
    <text evidence="17">The sequence shown here is derived from an EMBL/GenBank/DDBJ whole genome shotgun (WGS) entry which is preliminary data.</text>
</comment>
<dbReference type="GO" id="GO:0033314">
    <property type="term" value="P:mitotic DNA replication checkpoint signaling"/>
    <property type="evidence" value="ECO:0007669"/>
    <property type="project" value="TreeGrafter"/>
</dbReference>
<keyword evidence="5" id="KW-0217">Developmental protein</keyword>
<dbReference type="GO" id="GO:0044773">
    <property type="term" value="P:mitotic DNA damage checkpoint signaling"/>
    <property type="evidence" value="ECO:0007669"/>
    <property type="project" value="TreeGrafter"/>
</dbReference>
<evidence type="ECO:0000256" key="6">
    <source>
        <dbReference type="ARBA" id="ARBA00022618"/>
    </source>
</evidence>
<evidence type="ECO:0000256" key="13">
    <source>
        <dbReference type="ARBA" id="ARBA00023306"/>
    </source>
</evidence>
<feature type="compositionally biased region" description="Polar residues" evidence="15">
    <location>
        <begin position="64"/>
        <end position="85"/>
    </location>
</feature>
<keyword evidence="13" id="KW-0131">Cell cycle</keyword>
<dbReference type="InterPro" id="IPR059039">
    <property type="entry name" value="ZNF380_CC"/>
</dbReference>
<keyword evidence="12" id="KW-0539">Nucleus</keyword>
<evidence type="ECO:0000256" key="4">
    <source>
        <dbReference type="ARBA" id="ARBA00022454"/>
    </source>
</evidence>
<dbReference type="Pfam" id="PF23406">
    <property type="entry name" value="ZNF380_CC"/>
    <property type="match status" value="1"/>
</dbReference>
<reference evidence="17" key="1">
    <citation type="submission" date="2021-02" db="EMBL/GenBank/DDBJ databases">
        <authorList>
            <person name="Nowell W R."/>
        </authorList>
    </citation>
    <scope>NUCLEOTIDE SEQUENCE</scope>
    <source>
        <strain evidence="17">Ploen Becks lab</strain>
    </source>
</reference>
<feature type="domain" description="ZNF380 coiled-coil" evidence="16">
    <location>
        <begin position="146"/>
        <end position="226"/>
    </location>
</feature>
<organism evidence="17 18">
    <name type="scientific">Brachionus calyciflorus</name>
    <dbReference type="NCBI Taxonomy" id="104777"/>
    <lineage>
        <taxon>Eukaryota</taxon>
        <taxon>Metazoa</taxon>
        <taxon>Spiralia</taxon>
        <taxon>Gnathifera</taxon>
        <taxon>Rotifera</taxon>
        <taxon>Eurotatoria</taxon>
        <taxon>Monogononta</taxon>
        <taxon>Pseudotrocha</taxon>
        <taxon>Ploima</taxon>
        <taxon>Brachionidae</taxon>
        <taxon>Brachionus</taxon>
    </lineage>
</organism>
<feature type="region of interest" description="Disordered" evidence="15">
    <location>
        <begin position="61"/>
        <end position="92"/>
    </location>
</feature>
<dbReference type="GO" id="GO:0008270">
    <property type="term" value="F:zinc ion binding"/>
    <property type="evidence" value="ECO:0007669"/>
    <property type="project" value="UniProtKB-KW"/>
</dbReference>
<evidence type="ECO:0000256" key="10">
    <source>
        <dbReference type="ARBA" id="ARBA00022833"/>
    </source>
</evidence>
<comment type="subcellular location">
    <subcellularLocation>
        <location evidence="1">Chromosome</location>
    </subcellularLocation>
    <subcellularLocation>
        <location evidence="2">Nucleus speckle</location>
    </subcellularLocation>
</comment>
<dbReference type="PANTHER" id="PTHR13278">
    <property type="entry name" value="ZINC FINGER PROTEIN 830"/>
    <property type="match status" value="1"/>
</dbReference>
<keyword evidence="4" id="KW-0158">Chromosome</keyword>
<dbReference type="GO" id="GO:0005681">
    <property type="term" value="C:spliceosomal complex"/>
    <property type="evidence" value="ECO:0007669"/>
    <property type="project" value="InterPro"/>
</dbReference>
<evidence type="ECO:0000256" key="11">
    <source>
        <dbReference type="ARBA" id="ARBA00023054"/>
    </source>
</evidence>
<keyword evidence="9" id="KW-0498">Mitosis</keyword>
<sequence>MSLNKAEKNKIEKINSPLAKYNSLDQLVCILCNQVIKNELLWSAHLNSKIHLENKNKLKSKLNTEQQTNKDTSVSVNQKRPLTSSETEDKTELKEALIDAKKNYKKQKIENGSIEENKKDFDLESNNNNIVKQTDDKKQNNIIGHLPEGFFDDRELDAQVRGVKKEQNLNDQYEEFKRLIQIEELKADVNYLNEDKIRDVDRDLEEVEVLITRWKNIENLHIKRDEILKAKKIIKDLRKTESQSNSDSDGSDVDLDNVLNISLRTKKRC</sequence>
<keyword evidence="6" id="KW-0132">Cell division</keyword>
<evidence type="ECO:0000256" key="5">
    <source>
        <dbReference type="ARBA" id="ARBA00022473"/>
    </source>
</evidence>
<name>A0A813M6D8_9BILA</name>
<evidence type="ECO:0000313" key="17">
    <source>
        <dbReference type="EMBL" id="CAF0711377.1"/>
    </source>
</evidence>
<dbReference type="PANTHER" id="PTHR13278:SF0">
    <property type="entry name" value="ZINC FINGER PROTEIN 830"/>
    <property type="match status" value="1"/>
</dbReference>
<evidence type="ECO:0000256" key="1">
    <source>
        <dbReference type="ARBA" id="ARBA00004286"/>
    </source>
</evidence>
<gene>
    <name evidence="17" type="ORF">OXX778_LOCUS1099</name>
</gene>
<proteinExistence type="predicted"/>
<dbReference type="GO" id="GO:0033260">
    <property type="term" value="P:nuclear DNA replication"/>
    <property type="evidence" value="ECO:0007669"/>
    <property type="project" value="TreeGrafter"/>
</dbReference>
<dbReference type="OrthoDB" id="77607at2759"/>
<evidence type="ECO:0000256" key="9">
    <source>
        <dbReference type="ARBA" id="ARBA00022776"/>
    </source>
</evidence>
<evidence type="ECO:0000256" key="14">
    <source>
        <dbReference type="ARBA" id="ARBA00030672"/>
    </source>
</evidence>
<protein>
    <recommendedName>
        <fullName evidence="3">Zinc finger protein 830</fullName>
    </recommendedName>
    <alternativeName>
        <fullName evidence="14">Coiled-coil domain-containing protein 16</fullName>
    </alternativeName>
</protein>
<evidence type="ECO:0000259" key="16">
    <source>
        <dbReference type="Pfam" id="PF23406"/>
    </source>
</evidence>
<evidence type="ECO:0000256" key="2">
    <source>
        <dbReference type="ARBA" id="ARBA00004324"/>
    </source>
</evidence>
<keyword evidence="11" id="KW-0175">Coiled coil</keyword>
<evidence type="ECO:0000256" key="15">
    <source>
        <dbReference type="SAM" id="MobiDB-lite"/>
    </source>
</evidence>
<keyword evidence="18" id="KW-1185">Reference proteome</keyword>
<dbReference type="Proteomes" id="UP000663879">
    <property type="component" value="Unassembled WGS sequence"/>
</dbReference>
<dbReference type="GO" id="GO:0003676">
    <property type="term" value="F:nucleic acid binding"/>
    <property type="evidence" value="ECO:0007669"/>
    <property type="project" value="InterPro"/>
</dbReference>
<keyword evidence="8" id="KW-0863">Zinc-finger</keyword>
<evidence type="ECO:0000256" key="12">
    <source>
        <dbReference type="ARBA" id="ARBA00023242"/>
    </source>
</evidence>
<dbReference type="EMBL" id="CAJNOC010000064">
    <property type="protein sequence ID" value="CAF0711377.1"/>
    <property type="molecule type" value="Genomic_DNA"/>
</dbReference>
<evidence type="ECO:0000313" key="18">
    <source>
        <dbReference type="Proteomes" id="UP000663879"/>
    </source>
</evidence>
<dbReference type="InterPro" id="IPR040050">
    <property type="entry name" value="ZNF830-like"/>
</dbReference>
<dbReference type="InterPro" id="IPR036236">
    <property type="entry name" value="Znf_C2H2_sf"/>
</dbReference>